<accession>A0A5P2G465</accession>
<dbReference type="Proteomes" id="UP000292424">
    <property type="component" value="Chromosome"/>
</dbReference>
<evidence type="ECO:0000313" key="1">
    <source>
        <dbReference type="EMBL" id="QES88550.1"/>
    </source>
</evidence>
<organism evidence="1 2">
    <name type="scientific">Rhizosphaericola mali</name>
    <dbReference type="NCBI Taxonomy" id="2545455"/>
    <lineage>
        <taxon>Bacteria</taxon>
        <taxon>Pseudomonadati</taxon>
        <taxon>Bacteroidota</taxon>
        <taxon>Chitinophagia</taxon>
        <taxon>Chitinophagales</taxon>
        <taxon>Chitinophagaceae</taxon>
        <taxon>Rhizosphaericola</taxon>
    </lineage>
</organism>
<dbReference type="OrthoDB" id="6372253at2"/>
<dbReference type="RefSeq" id="WP_131329440.1">
    <property type="nucleotide sequence ID" value="NZ_CP044016.1"/>
</dbReference>
<gene>
    <name evidence="1" type="ORF">E0W69_007700</name>
</gene>
<dbReference type="KEGG" id="arac:E0W69_007700"/>
<reference evidence="1 2" key="1">
    <citation type="submission" date="2019-09" db="EMBL/GenBank/DDBJ databases">
        <title>Complete genome sequence of Arachidicoccus sp. B3-10 isolated from apple orchard soil.</title>
        <authorList>
            <person name="Kim H.S."/>
            <person name="Han K.-I."/>
            <person name="Suh M.K."/>
            <person name="Lee K.C."/>
            <person name="Eom M.K."/>
            <person name="Kim J.-S."/>
            <person name="Kang S.W."/>
            <person name="Sin Y."/>
            <person name="Lee J.-S."/>
        </authorList>
    </citation>
    <scope>NUCLEOTIDE SEQUENCE [LARGE SCALE GENOMIC DNA]</scope>
    <source>
        <strain evidence="1 2">B3-10</strain>
    </source>
</reference>
<evidence type="ECO:0000313" key="2">
    <source>
        <dbReference type="Proteomes" id="UP000292424"/>
    </source>
</evidence>
<dbReference type="EMBL" id="CP044016">
    <property type="protein sequence ID" value="QES88550.1"/>
    <property type="molecule type" value="Genomic_DNA"/>
</dbReference>
<protein>
    <submittedName>
        <fullName evidence="1">Uncharacterized protein</fullName>
    </submittedName>
</protein>
<keyword evidence="2" id="KW-1185">Reference proteome</keyword>
<name>A0A5P2G465_9BACT</name>
<proteinExistence type="predicted"/>
<dbReference type="AlphaFoldDB" id="A0A5P2G465"/>
<sequence>MSRLSKEMENWRQAELRHAAVFGKAALRTKGYQKIRLSEMQRIYQTHQKGKLSLDDRVRLRLIRSGSHHLEKQLYPNRLVRYTRRIVRFTASVAKSGLRQVGKLVERKRNASTEVAFSGKSPSIQVKPVQNKVVKSKVVRIPRKVHQPAQELRQRRGRSI</sequence>